<comment type="caution">
    <text evidence="6">The sequence shown here is derived from an EMBL/GenBank/DDBJ whole genome shotgun (WGS) entry which is preliminary data.</text>
</comment>
<evidence type="ECO:0000256" key="2">
    <source>
        <dbReference type="ARBA" id="ARBA00022448"/>
    </source>
</evidence>
<dbReference type="InterPro" id="IPR027417">
    <property type="entry name" value="P-loop_NTPase"/>
</dbReference>
<dbReference type="InterPro" id="IPR050153">
    <property type="entry name" value="Metal_Ion_Import_ABC"/>
</dbReference>
<evidence type="ECO:0000259" key="5">
    <source>
        <dbReference type="PROSITE" id="PS50893"/>
    </source>
</evidence>
<feature type="domain" description="ABC transporter" evidence="5">
    <location>
        <begin position="6"/>
        <end position="237"/>
    </location>
</feature>
<dbReference type="SMART" id="SM00382">
    <property type="entry name" value="AAA"/>
    <property type="match status" value="1"/>
</dbReference>
<sequence>MSTEVIQLREVTVSLAGTRVLDQVSLTVHRGDFLAIIGPNGGGKTTLLRVVLGLQPVDSGRVRVIGAFPGQSAGRIGYVPQRVDFDRDFPVTVMEVVLMGRLSGKRLFSRYSGADRAAAEEALETVGLLELSRRSVGGLSGGELQRVLIARALCGNPEVLLLDEPTASVDPGMKTSVYDLLDRLKTSMTIVLVTHDTGAVGRHVSRIACLNCNMVVHEGDEMTGRMVGDLYPYPVDLIVHGEPRQRILKKHSSDD</sequence>
<dbReference type="InterPro" id="IPR003593">
    <property type="entry name" value="AAA+_ATPase"/>
</dbReference>
<keyword evidence="4 6" id="KW-0067">ATP-binding</keyword>
<evidence type="ECO:0000313" key="6">
    <source>
        <dbReference type="EMBL" id="MBF0636444.1"/>
    </source>
</evidence>
<dbReference type="Gene3D" id="3.40.50.300">
    <property type="entry name" value="P-loop containing nucleotide triphosphate hydrolases"/>
    <property type="match status" value="1"/>
</dbReference>
<dbReference type="GO" id="GO:0005524">
    <property type="term" value="F:ATP binding"/>
    <property type="evidence" value="ECO:0007669"/>
    <property type="project" value="UniProtKB-KW"/>
</dbReference>
<dbReference type="Proteomes" id="UP000619838">
    <property type="component" value="Unassembled WGS sequence"/>
</dbReference>
<dbReference type="PANTHER" id="PTHR42734:SF17">
    <property type="entry name" value="METAL TRANSPORT SYSTEM ATP-BINDING PROTEIN TM_0124-RELATED"/>
    <property type="match status" value="1"/>
</dbReference>
<proteinExistence type="inferred from homology"/>
<comment type="similarity">
    <text evidence="1">Belongs to the ABC transporter superfamily.</text>
</comment>
<keyword evidence="2" id="KW-0813">Transport</keyword>
<accession>A0ABR9XR37</accession>
<gene>
    <name evidence="6" type="ORF">INT08_04525</name>
</gene>
<dbReference type="RefSeq" id="WP_175187219.1">
    <property type="nucleotide sequence ID" value="NZ_JABVZQ010000005.1"/>
</dbReference>
<dbReference type="PANTHER" id="PTHR42734">
    <property type="entry name" value="METAL TRANSPORT SYSTEM ATP-BINDING PROTEIN TM_0124-RELATED"/>
    <property type="match status" value="1"/>
</dbReference>
<dbReference type="PROSITE" id="PS50893">
    <property type="entry name" value="ABC_TRANSPORTER_2"/>
    <property type="match status" value="1"/>
</dbReference>
<dbReference type="SUPFAM" id="SSF52540">
    <property type="entry name" value="P-loop containing nucleoside triphosphate hydrolases"/>
    <property type="match status" value="1"/>
</dbReference>
<evidence type="ECO:0000256" key="3">
    <source>
        <dbReference type="ARBA" id="ARBA00022741"/>
    </source>
</evidence>
<dbReference type="EMBL" id="JADGII010000005">
    <property type="protein sequence ID" value="MBF0636444.1"/>
    <property type="molecule type" value="Genomic_DNA"/>
</dbReference>
<keyword evidence="3" id="KW-0547">Nucleotide-binding</keyword>
<organism evidence="6 7">
    <name type="scientific">Prosthecochloris ethylica</name>
    <dbReference type="NCBI Taxonomy" id="2743976"/>
    <lineage>
        <taxon>Bacteria</taxon>
        <taxon>Pseudomonadati</taxon>
        <taxon>Chlorobiota</taxon>
        <taxon>Chlorobiia</taxon>
        <taxon>Chlorobiales</taxon>
        <taxon>Chlorobiaceae</taxon>
        <taxon>Prosthecochloris</taxon>
    </lineage>
</organism>
<dbReference type="InterPro" id="IPR017871">
    <property type="entry name" value="ABC_transporter-like_CS"/>
</dbReference>
<dbReference type="CDD" id="cd03235">
    <property type="entry name" value="ABC_Metallic_Cations"/>
    <property type="match status" value="1"/>
</dbReference>
<evidence type="ECO:0000313" key="7">
    <source>
        <dbReference type="Proteomes" id="UP000619838"/>
    </source>
</evidence>
<evidence type="ECO:0000256" key="4">
    <source>
        <dbReference type="ARBA" id="ARBA00022840"/>
    </source>
</evidence>
<reference evidence="6 7" key="1">
    <citation type="journal article" date="2020" name="Microorganisms">
        <title>Simultaneous Genome Sequencing of Prosthecochloris ethylica and Desulfuromonas acetoxidans within a Syntrophic Mixture Reveals Unique Pili and Protein Interactions.</title>
        <authorList>
            <person name="Kyndt J.A."/>
            <person name="Van Beeumen J.J."/>
            <person name="Meyer T.E."/>
        </authorList>
    </citation>
    <scope>NUCLEOTIDE SEQUENCE [LARGE SCALE GENOMIC DNA]</scope>
    <source>
        <strain evidence="6 7">N3</strain>
    </source>
</reference>
<dbReference type="Pfam" id="PF00005">
    <property type="entry name" value="ABC_tran"/>
    <property type="match status" value="1"/>
</dbReference>
<evidence type="ECO:0000256" key="1">
    <source>
        <dbReference type="ARBA" id="ARBA00005417"/>
    </source>
</evidence>
<protein>
    <submittedName>
        <fullName evidence="6">ABC transporter ATP-binding protein</fullName>
    </submittedName>
</protein>
<name>A0ABR9XR37_9CHLB</name>
<keyword evidence="7" id="KW-1185">Reference proteome</keyword>
<dbReference type="InterPro" id="IPR003439">
    <property type="entry name" value="ABC_transporter-like_ATP-bd"/>
</dbReference>
<dbReference type="PROSITE" id="PS00211">
    <property type="entry name" value="ABC_TRANSPORTER_1"/>
    <property type="match status" value="1"/>
</dbReference>